<protein>
    <recommendedName>
        <fullName evidence="1">UPF0276 protein GCM10011613_06870</fullName>
    </recommendedName>
</protein>
<dbReference type="InterPro" id="IPR007801">
    <property type="entry name" value="MbnB/TglH/ChrH"/>
</dbReference>
<dbReference type="Proteomes" id="UP000619761">
    <property type="component" value="Unassembled WGS sequence"/>
</dbReference>
<dbReference type="PANTHER" id="PTHR42194:SF1">
    <property type="entry name" value="UPF0276 PROTEIN HI_1600"/>
    <property type="match status" value="1"/>
</dbReference>
<gene>
    <name evidence="2" type="ORF">GCM10011613_06870</name>
</gene>
<dbReference type="SUPFAM" id="SSF51658">
    <property type="entry name" value="Xylose isomerase-like"/>
    <property type="match status" value="1"/>
</dbReference>
<evidence type="ECO:0000313" key="2">
    <source>
        <dbReference type="EMBL" id="GGY65618.1"/>
    </source>
</evidence>
<dbReference type="Gene3D" id="3.20.20.150">
    <property type="entry name" value="Divalent-metal-dependent TIM barrel enzymes"/>
    <property type="match status" value="1"/>
</dbReference>
<dbReference type="NCBIfam" id="NF003818">
    <property type="entry name" value="PRK05409.1"/>
    <property type="match status" value="1"/>
</dbReference>
<name>A0ABQ3AV88_9GAMM</name>
<proteinExistence type="inferred from homology"/>
<comment type="similarity">
    <text evidence="1">Belongs to the UPF0276 family.</text>
</comment>
<accession>A0ABQ3AV88</accession>
<evidence type="ECO:0000313" key="3">
    <source>
        <dbReference type="Proteomes" id="UP000619761"/>
    </source>
</evidence>
<reference evidence="3" key="1">
    <citation type="journal article" date="2019" name="Int. J. Syst. Evol. Microbiol.">
        <title>The Global Catalogue of Microorganisms (GCM) 10K type strain sequencing project: providing services to taxonomists for standard genome sequencing and annotation.</title>
        <authorList>
            <consortium name="The Broad Institute Genomics Platform"/>
            <consortium name="The Broad Institute Genome Sequencing Center for Infectious Disease"/>
            <person name="Wu L."/>
            <person name="Ma J."/>
        </authorList>
    </citation>
    <scope>NUCLEOTIDE SEQUENCE [LARGE SCALE GENOMIC DNA]</scope>
    <source>
        <strain evidence="3">KCTC 32239</strain>
    </source>
</reference>
<evidence type="ECO:0000256" key="1">
    <source>
        <dbReference type="HAMAP-Rule" id="MF_00697"/>
    </source>
</evidence>
<organism evidence="2 3">
    <name type="scientific">Cellvibrio zantedeschiae</name>
    <dbReference type="NCBI Taxonomy" id="1237077"/>
    <lineage>
        <taxon>Bacteria</taxon>
        <taxon>Pseudomonadati</taxon>
        <taxon>Pseudomonadota</taxon>
        <taxon>Gammaproteobacteria</taxon>
        <taxon>Cellvibrionales</taxon>
        <taxon>Cellvibrionaceae</taxon>
        <taxon>Cellvibrio</taxon>
    </lineage>
</organism>
<dbReference type="Pfam" id="PF05114">
    <property type="entry name" value="MbnB_TglH_ChrH"/>
    <property type="match status" value="1"/>
</dbReference>
<dbReference type="EMBL" id="BMYZ01000001">
    <property type="protein sequence ID" value="GGY65618.1"/>
    <property type="molecule type" value="Genomic_DNA"/>
</dbReference>
<sequence length="287" mass="32922">MATHSQLQPHLGFGLGLRSEHYTDLIEHDHNVDWLEILSENYMVAGGKPLHYLDQICERYPVVMHGVSLSIGSVDPLNNNYLAELKKLAQRVKPKWISDHLCWTGTQGINLHDLMPLPYTEEALKHLVARITQVQEFLGQRILLENVSSYLTFQHSTISEWEFLSALAKEADCLILLDINNIHVSAHNHNFDPLTYLDAIPAERIQQIHLAGHLNKGDYSIDTHDHEIIDSVWELYAESVRRFGHISTMIERDDDIPPLNTLLKELEKARSIYADVLSENNHHQHIC</sequence>
<dbReference type="PANTHER" id="PTHR42194">
    <property type="entry name" value="UPF0276 PROTEIN HI_1600"/>
    <property type="match status" value="1"/>
</dbReference>
<dbReference type="HAMAP" id="MF_00697">
    <property type="entry name" value="UPF0276"/>
    <property type="match status" value="1"/>
</dbReference>
<dbReference type="InterPro" id="IPR036237">
    <property type="entry name" value="Xyl_isomerase-like_sf"/>
</dbReference>
<dbReference type="RefSeq" id="WP_189416072.1">
    <property type="nucleotide sequence ID" value="NZ_BMYZ01000001.1"/>
</dbReference>
<comment type="caution">
    <text evidence="2">The sequence shown here is derived from an EMBL/GenBank/DDBJ whole genome shotgun (WGS) entry which is preliminary data.</text>
</comment>
<keyword evidence="3" id="KW-1185">Reference proteome</keyword>